<keyword evidence="3" id="KW-1185">Reference proteome</keyword>
<dbReference type="RefSeq" id="WP_013862543.1">
    <property type="nucleotide sequence ID" value="NC_015635.1"/>
</dbReference>
<dbReference type="OrthoDB" id="3670437at2"/>
<reference evidence="2 3" key="1">
    <citation type="submission" date="2011-05" db="EMBL/GenBank/DDBJ databases">
        <title>Whole genome sequence of Microlunatus phosphovorus NM-1.</title>
        <authorList>
            <person name="Hosoyama A."/>
            <person name="Sasaki K."/>
            <person name="Harada T."/>
            <person name="Igarashi R."/>
            <person name="Kawakoshi A."/>
            <person name="Sasagawa M."/>
            <person name="Fukada J."/>
            <person name="Nakamura S."/>
            <person name="Katano Y."/>
            <person name="Hanada S."/>
            <person name="Kamagata Y."/>
            <person name="Nakamura N."/>
            <person name="Yamazaki S."/>
            <person name="Fujita N."/>
        </authorList>
    </citation>
    <scope>NUCLEOTIDE SEQUENCE [LARGE SCALE GENOMIC DNA]</scope>
    <source>
        <strain evidence="3">ATCC 700054 / DSM 10555 / JCM 9379 / NBRC 101784 / NCIMB 13414 / VKM Ac-1990 / NM-1</strain>
    </source>
</reference>
<keyword evidence="1" id="KW-0472">Membrane</keyword>
<evidence type="ECO:0000313" key="2">
    <source>
        <dbReference type="EMBL" id="BAK34660.1"/>
    </source>
</evidence>
<gene>
    <name evidence="2" type="ordered locus">MLP_16460</name>
</gene>
<name>F5XRH0_MICPN</name>
<protein>
    <submittedName>
        <fullName evidence="2">Uncharacterized protein</fullName>
    </submittedName>
</protein>
<evidence type="ECO:0000256" key="1">
    <source>
        <dbReference type="SAM" id="Phobius"/>
    </source>
</evidence>
<proteinExistence type="predicted"/>
<dbReference type="Proteomes" id="UP000007947">
    <property type="component" value="Chromosome"/>
</dbReference>
<organism evidence="2 3">
    <name type="scientific">Microlunatus phosphovorus (strain ATCC 700054 / DSM 10555 / JCM 9379 / NBRC 101784 / NCIMB 13414 / VKM Ac-1990 / NM-1)</name>
    <dbReference type="NCBI Taxonomy" id="1032480"/>
    <lineage>
        <taxon>Bacteria</taxon>
        <taxon>Bacillati</taxon>
        <taxon>Actinomycetota</taxon>
        <taxon>Actinomycetes</taxon>
        <taxon>Propionibacteriales</taxon>
        <taxon>Propionibacteriaceae</taxon>
        <taxon>Microlunatus</taxon>
    </lineage>
</organism>
<dbReference type="KEGG" id="mph:MLP_16460"/>
<dbReference type="HOGENOM" id="CLU_2409949_0_0_11"/>
<keyword evidence="1" id="KW-0812">Transmembrane</keyword>
<sequence>MLALTSNALLILVAVAAIAWPVIGTVWWHRSVRARRSSVGRTLAGWLFAVVGQLLAIALTFLVVNNEFAFYTSWTDLFGPNVAETTSIRSQG</sequence>
<dbReference type="STRING" id="1032480.MLP_16460"/>
<dbReference type="EMBL" id="AP012204">
    <property type="protein sequence ID" value="BAK34660.1"/>
    <property type="molecule type" value="Genomic_DNA"/>
</dbReference>
<evidence type="ECO:0000313" key="3">
    <source>
        <dbReference type="Proteomes" id="UP000007947"/>
    </source>
</evidence>
<feature type="transmembrane region" description="Helical" evidence="1">
    <location>
        <begin position="43"/>
        <end position="64"/>
    </location>
</feature>
<keyword evidence="1" id="KW-1133">Transmembrane helix</keyword>
<accession>F5XRH0</accession>
<dbReference type="AlphaFoldDB" id="F5XRH0"/>